<dbReference type="EMBL" id="CP020880">
    <property type="protein sequence ID" value="ART78430.1"/>
    <property type="molecule type" value="Genomic_DNA"/>
</dbReference>
<evidence type="ECO:0000313" key="2">
    <source>
        <dbReference type="EMBL" id="TYS70234.1"/>
    </source>
</evidence>
<dbReference type="RefSeq" id="WP_088019993.1">
    <property type="nucleotide sequence ID" value="NZ_CP020880.1"/>
</dbReference>
<dbReference type="Proteomes" id="UP000324517">
    <property type="component" value="Unassembled WGS sequence"/>
</dbReference>
<dbReference type="KEGG" id="bhk:B4U37_21295"/>
<reference evidence="1 3" key="1">
    <citation type="submission" date="2017-04" db="EMBL/GenBank/DDBJ databases">
        <title>Complete Genome Sequence of the Bacillus horikoshii 20a strain from Cuatro Cienegas, Coahuila, Mexico.</title>
        <authorList>
            <person name="Zarza E."/>
            <person name="Alcaraz L.D."/>
            <person name="Aguilar-Salinas B."/>
            <person name="Islas A."/>
            <person name="Olmedo-Alvarez G."/>
        </authorList>
    </citation>
    <scope>NUCLEOTIDE SEQUENCE [LARGE SCALE GENOMIC DNA]</scope>
    <source>
        <strain evidence="1 3">20a</strain>
    </source>
</reference>
<dbReference type="Proteomes" id="UP000195573">
    <property type="component" value="Chromosome"/>
</dbReference>
<keyword evidence="3" id="KW-1185">Reference proteome</keyword>
<gene>
    <name evidence="1" type="ORF">B4U37_21295</name>
    <name evidence="2" type="ORF">FZC75_16535</name>
</gene>
<dbReference type="OrthoDB" id="1682087at2"/>
<proteinExistence type="predicted"/>
<evidence type="ECO:0000313" key="4">
    <source>
        <dbReference type="Proteomes" id="UP000324517"/>
    </source>
</evidence>
<dbReference type="EMBL" id="VTET01000008">
    <property type="protein sequence ID" value="TYS70234.1"/>
    <property type="molecule type" value="Genomic_DNA"/>
</dbReference>
<reference evidence="2 4" key="2">
    <citation type="submission" date="2019-08" db="EMBL/GenBank/DDBJ databases">
        <title>Bacillus genomes from the desert of Cuatro Cienegas, Coahuila.</title>
        <authorList>
            <person name="Olmedo-Alvarez G."/>
        </authorList>
    </citation>
    <scope>NUCLEOTIDE SEQUENCE [LARGE SCALE GENOMIC DNA]</scope>
    <source>
        <strain evidence="2 4">CH98b_3T</strain>
    </source>
</reference>
<keyword evidence="2" id="KW-0067">ATP-binding</keyword>
<evidence type="ECO:0000313" key="1">
    <source>
        <dbReference type="EMBL" id="ART78430.1"/>
    </source>
</evidence>
<evidence type="ECO:0000313" key="3">
    <source>
        <dbReference type="Proteomes" id="UP000195573"/>
    </source>
</evidence>
<protein>
    <submittedName>
        <fullName evidence="2">RNA helicase</fullName>
    </submittedName>
</protein>
<keyword evidence="2" id="KW-0378">Hydrolase</keyword>
<keyword evidence="2" id="KW-0347">Helicase</keyword>
<dbReference type="GeneID" id="96740939"/>
<accession>A0A1Y0CSU1</accession>
<name>A0A1Y0CSU1_9BACI</name>
<dbReference type="AlphaFoldDB" id="A0A1Y0CSU1"/>
<sequence length="151" mass="17937">MELIYYLHDRGSYEPIFEYKKGKISEDEIYARQLCTFFIKEGIQYKLICNEGSLDNNSETITVEKDEVARNFYKEKSYPAGIHMEFREYKYLQDMPVLHTQTLESHWEAIKFLLKDIVHLPGIGECHVDSTEIDEDRQCYVFYIGKIVKET</sequence>
<organism evidence="2 4">
    <name type="scientific">Sutcliffiella horikoshii</name>
    <dbReference type="NCBI Taxonomy" id="79883"/>
    <lineage>
        <taxon>Bacteria</taxon>
        <taxon>Bacillati</taxon>
        <taxon>Bacillota</taxon>
        <taxon>Bacilli</taxon>
        <taxon>Bacillales</taxon>
        <taxon>Bacillaceae</taxon>
        <taxon>Sutcliffiella</taxon>
    </lineage>
</organism>
<keyword evidence="2" id="KW-0547">Nucleotide-binding</keyword>
<dbReference type="GO" id="GO:0004386">
    <property type="term" value="F:helicase activity"/>
    <property type="evidence" value="ECO:0007669"/>
    <property type="project" value="UniProtKB-KW"/>
</dbReference>